<comment type="caution">
    <text evidence="1">The sequence shown here is derived from an EMBL/GenBank/DDBJ whole genome shotgun (WGS) entry which is preliminary data.</text>
</comment>
<evidence type="ECO:0000313" key="2">
    <source>
        <dbReference type="Proteomes" id="UP001221142"/>
    </source>
</evidence>
<keyword evidence="2" id="KW-1185">Reference proteome</keyword>
<reference evidence="1" key="1">
    <citation type="submission" date="2023-03" db="EMBL/GenBank/DDBJ databases">
        <title>Massive genome expansion in bonnet fungi (Mycena s.s.) driven by repeated elements and novel gene families across ecological guilds.</title>
        <authorList>
            <consortium name="Lawrence Berkeley National Laboratory"/>
            <person name="Harder C.B."/>
            <person name="Miyauchi S."/>
            <person name="Viragh M."/>
            <person name="Kuo A."/>
            <person name="Thoen E."/>
            <person name="Andreopoulos B."/>
            <person name="Lu D."/>
            <person name="Skrede I."/>
            <person name="Drula E."/>
            <person name="Henrissat B."/>
            <person name="Morin E."/>
            <person name="Kohler A."/>
            <person name="Barry K."/>
            <person name="LaButti K."/>
            <person name="Morin E."/>
            <person name="Salamov A."/>
            <person name="Lipzen A."/>
            <person name="Mereny Z."/>
            <person name="Hegedus B."/>
            <person name="Baldrian P."/>
            <person name="Stursova M."/>
            <person name="Weitz H."/>
            <person name="Taylor A."/>
            <person name="Grigoriev I.V."/>
            <person name="Nagy L.G."/>
            <person name="Martin F."/>
            <person name="Kauserud H."/>
        </authorList>
    </citation>
    <scope>NUCLEOTIDE SEQUENCE</scope>
    <source>
        <strain evidence="1">9284</strain>
    </source>
</reference>
<dbReference type="Proteomes" id="UP001221142">
    <property type="component" value="Unassembled WGS sequence"/>
</dbReference>
<protein>
    <submittedName>
        <fullName evidence="1">Uncharacterized protein</fullName>
    </submittedName>
</protein>
<evidence type="ECO:0000313" key="1">
    <source>
        <dbReference type="EMBL" id="KAJ7627126.1"/>
    </source>
</evidence>
<dbReference type="AlphaFoldDB" id="A0AAD7FJC3"/>
<proteinExistence type="predicted"/>
<accession>A0AAD7FJC3</accession>
<dbReference type="EMBL" id="JARKIF010000011">
    <property type="protein sequence ID" value="KAJ7627126.1"/>
    <property type="molecule type" value="Genomic_DNA"/>
</dbReference>
<organism evidence="1 2">
    <name type="scientific">Roridomyces roridus</name>
    <dbReference type="NCBI Taxonomy" id="1738132"/>
    <lineage>
        <taxon>Eukaryota</taxon>
        <taxon>Fungi</taxon>
        <taxon>Dikarya</taxon>
        <taxon>Basidiomycota</taxon>
        <taxon>Agaricomycotina</taxon>
        <taxon>Agaricomycetes</taxon>
        <taxon>Agaricomycetidae</taxon>
        <taxon>Agaricales</taxon>
        <taxon>Marasmiineae</taxon>
        <taxon>Mycenaceae</taxon>
        <taxon>Roridomyces</taxon>
    </lineage>
</organism>
<gene>
    <name evidence="1" type="ORF">FB45DRAFT_920694</name>
</gene>
<name>A0AAD7FJC3_9AGAR</name>
<sequence length="703" mass="78434">MAPHFPDEIISEILAPILRVPDEHFSHTAMDSNPFATGRKSTSYLLRVCKAWLRVCTPLLYNVVILRSTAQAKSLFAALQENPEFGAFIKKLRVEGGFGASMHYILKCAPNVTDIFLSLHLSDSVSGLVLGLPVIKPNRLFIGDAVHTGQLNNKHVKELIGCLEGLASKWQENLTTVVFPYLHAERQAFVTNIIFARVKTVSFPLDIDSSDPIPQRILEIADRSAIQTVEIRTPLSAEDAEQLVSRPPASKYRSKLRIVHVASTPRVRSRGLIPGIAFASRPESIAALPIDPNFIPLAASPQATVDLVWERVLFFAMSSAVAVATGRKLSPIHRLSLFYNELRQRPNNERLQYLLVSKTFHKVGLAHLYRWPVLTQANAVTFSRTLAQEPSLGLNVRQITTASDDPATLVSPLFTHTPHLTRLGVDDAIQIDWAVFHSLAGSFGASLVELSVKVVLAAGASDTPDTAVFCRFTALRKLQWAGPDISILPNKNASGAFPSLESLVLQDQYDTGFLRALTRMELPKIRHVIFPTYPSAKQVDEHNIFLKTHGSKILEFEIFTPDLNKTLAICPNLLTLQVNLGLPKADALKAHTETFASSLKHKFLEKLVFNKAKQCNQKNEKADWELIFDAIEGLDSENFPALREVRCVQCVWPENNQKDIKESAWVKRSERMLKRGFNLTDRNGIQWCPRLTMSKSKSKSNRK</sequence>